<sequence length="356" mass="39968">MSKLPIKVQVGIRDAWDNQDAPVQKAIKNMKEVIGVGVFVNPEWPLLLAELDSFYPDKGILVPSVAAAVEACCTALTTLADDEANAEWADTLLEQTESHVRFFLEVRVNALPLRPHATKLTYHEQVSKSRDMGMTWSNQRRGLIISLPKSVAPSKSYMLSFFTGNLLKIFDVKPKHATSSNNEPASVDDWADVTVDNKTGNAAVIEIPQRHAIAQQPPVFDMIPDIETIPRPDELLLKPPYHLIVRDFNSSSTEVQCSHSPTLQFLSDYLKKWARTNHNNTNRPPLAEVKLHQSAFGLGVVYDRLTVATESRYTAQEVSPTMLLSLIEGVMGYKMISNDGPFWTFRRDVEFKSSRY</sequence>
<dbReference type="OrthoDB" id="4926491at2759"/>
<evidence type="ECO:0000313" key="2">
    <source>
        <dbReference type="Proteomes" id="UP000297716"/>
    </source>
</evidence>
<dbReference type="Proteomes" id="UP000297716">
    <property type="component" value="Unassembled WGS sequence"/>
</dbReference>
<accession>A0A4Z0YBB1</accession>
<evidence type="ECO:0000313" key="1">
    <source>
        <dbReference type="EMBL" id="TGJ80327.1"/>
    </source>
</evidence>
<gene>
    <name evidence="1" type="ORF">E0Z10_g8447</name>
</gene>
<reference evidence="1 2" key="1">
    <citation type="submission" date="2019-03" db="EMBL/GenBank/DDBJ databases">
        <title>Draft genome sequence of Xylaria hypoxylon DSM 108379, a ubiquitous saprotrophic-parasitic fungi on hardwood.</title>
        <authorList>
            <person name="Buettner E."/>
            <person name="Leonhardt S."/>
            <person name="Gebauer A.M."/>
            <person name="Liers C."/>
            <person name="Hofrichter M."/>
            <person name="Kellner H."/>
        </authorList>
    </citation>
    <scope>NUCLEOTIDE SEQUENCE [LARGE SCALE GENOMIC DNA]</scope>
    <source>
        <strain evidence="1 2">DSM 108379</strain>
    </source>
</reference>
<comment type="caution">
    <text evidence="1">The sequence shown here is derived from an EMBL/GenBank/DDBJ whole genome shotgun (WGS) entry which is preliminary data.</text>
</comment>
<organism evidence="1 2">
    <name type="scientific">Xylaria hypoxylon</name>
    <dbReference type="NCBI Taxonomy" id="37992"/>
    <lineage>
        <taxon>Eukaryota</taxon>
        <taxon>Fungi</taxon>
        <taxon>Dikarya</taxon>
        <taxon>Ascomycota</taxon>
        <taxon>Pezizomycotina</taxon>
        <taxon>Sordariomycetes</taxon>
        <taxon>Xylariomycetidae</taxon>
        <taxon>Xylariales</taxon>
        <taxon>Xylariaceae</taxon>
        <taxon>Xylaria</taxon>
    </lineage>
</organism>
<name>A0A4Z0YBB1_9PEZI</name>
<proteinExistence type="predicted"/>
<dbReference type="AlphaFoldDB" id="A0A4Z0YBB1"/>
<dbReference type="EMBL" id="SKBN01000228">
    <property type="protein sequence ID" value="TGJ80327.1"/>
    <property type="molecule type" value="Genomic_DNA"/>
</dbReference>
<keyword evidence="2" id="KW-1185">Reference proteome</keyword>
<protein>
    <submittedName>
        <fullName evidence="1">Uncharacterized protein</fullName>
    </submittedName>
</protein>